<organism evidence="4">
    <name type="scientific">uncultured Rubrobacteraceae bacterium</name>
    <dbReference type="NCBI Taxonomy" id="349277"/>
    <lineage>
        <taxon>Bacteria</taxon>
        <taxon>Bacillati</taxon>
        <taxon>Actinomycetota</taxon>
        <taxon>Rubrobacteria</taxon>
        <taxon>Rubrobacterales</taxon>
        <taxon>Rubrobacteraceae</taxon>
        <taxon>environmental samples</taxon>
    </lineage>
</organism>
<feature type="domain" description="Phospholipid/glycerol acyltransferase" evidence="3">
    <location>
        <begin position="51"/>
        <end position="162"/>
    </location>
</feature>
<evidence type="ECO:0000259" key="3">
    <source>
        <dbReference type="SMART" id="SM00563"/>
    </source>
</evidence>
<dbReference type="EMBL" id="CADCVF010000079">
    <property type="protein sequence ID" value="CAA9468778.1"/>
    <property type="molecule type" value="Genomic_DNA"/>
</dbReference>
<gene>
    <name evidence="4" type="ORF">AVDCRST_MAG58-3819</name>
</gene>
<dbReference type="EC" id="2.3.1.51" evidence="4"/>
<dbReference type="SUPFAM" id="SSF69593">
    <property type="entry name" value="Glycerol-3-phosphate (1)-acyltransferase"/>
    <property type="match status" value="1"/>
</dbReference>
<dbReference type="PANTHER" id="PTHR10434">
    <property type="entry name" value="1-ACYL-SN-GLYCEROL-3-PHOSPHATE ACYLTRANSFERASE"/>
    <property type="match status" value="1"/>
</dbReference>
<sequence length="215" mass="23687">MSGAVLFEGKSTPREMSTRYRLFRRAMILLCRFLFGYTLHGGERVPSEGPLVVASNHSQYADPVLVCVAVPRRLQWMAKKQLFGFPFRKFFEFIGSFPVDREGGGRGAIRAALAFLAEGWALGIFPEGTHRGAGSSREAKSGVIVLAARSGASVLPVHVGRLPGPLSRLRGQRLRIFVGEPIQMDPALRGGSAYREAADEIMRTIYALPQRREPT</sequence>
<protein>
    <submittedName>
        <fullName evidence="4">1-acyl-sn-glycerol-3-phosphate acyltransferase</fullName>
        <ecNumber evidence="4">2.3.1.51</ecNumber>
    </submittedName>
</protein>
<accession>A0A6J4RAH6</accession>
<proteinExistence type="predicted"/>
<dbReference type="AlphaFoldDB" id="A0A6J4RAH6"/>
<dbReference type="GO" id="GO:0006654">
    <property type="term" value="P:phosphatidic acid biosynthetic process"/>
    <property type="evidence" value="ECO:0007669"/>
    <property type="project" value="TreeGrafter"/>
</dbReference>
<dbReference type="InterPro" id="IPR002123">
    <property type="entry name" value="Plipid/glycerol_acylTrfase"/>
</dbReference>
<dbReference type="Pfam" id="PF01553">
    <property type="entry name" value="Acyltransferase"/>
    <property type="match status" value="1"/>
</dbReference>
<dbReference type="PANTHER" id="PTHR10434:SF11">
    <property type="entry name" value="1-ACYL-SN-GLYCEROL-3-PHOSPHATE ACYLTRANSFERASE"/>
    <property type="match status" value="1"/>
</dbReference>
<name>A0A6J4RAH6_9ACTN</name>
<evidence type="ECO:0000313" key="4">
    <source>
        <dbReference type="EMBL" id="CAA9468778.1"/>
    </source>
</evidence>
<evidence type="ECO:0000256" key="2">
    <source>
        <dbReference type="ARBA" id="ARBA00023315"/>
    </source>
</evidence>
<keyword evidence="1 4" id="KW-0808">Transferase</keyword>
<dbReference type="SMART" id="SM00563">
    <property type="entry name" value="PlsC"/>
    <property type="match status" value="1"/>
</dbReference>
<dbReference type="CDD" id="cd07989">
    <property type="entry name" value="LPLAT_AGPAT-like"/>
    <property type="match status" value="1"/>
</dbReference>
<dbReference type="GO" id="GO:0003841">
    <property type="term" value="F:1-acylglycerol-3-phosphate O-acyltransferase activity"/>
    <property type="evidence" value="ECO:0007669"/>
    <property type="project" value="UniProtKB-EC"/>
</dbReference>
<reference evidence="4" key="1">
    <citation type="submission" date="2020-02" db="EMBL/GenBank/DDBJ databases">
        <authorList>
            <person name="Meier V. D."/>
        </authorList>
    </citation>
    <scope>NUCLEOTIDE SEQUENCE</scope>
    <source>
        <strain evidence="4">AVDCRST_MAG58</strain>
    </source>
</reference>
<evidence type="ECO:0000256" key="1">
    <source>
        <dbReference type="ARBA" id="ARBA00022679"/>
    </source>
</evidence>
<keyword evidence="2 4" id="KW-0012">Acyltransferase</keyword>